<dbReference type="SUPFAM" id="SSF102114">
    <property type="entry name" value="Radical SAM enzymes"/>
    <property type="match status" value="1"/>
</dbReference>
<dbReference type="InterPro" id="IPR006638">
    <property type="entry name" value="Elp3/MiaA/NifB-like_rSAM"/>
</dbReference>
<proteinExistence type="predicted"/>
<dbReference type="GO" id="GO:0003824">
    <property type="term" value="F:catalytic activity"/>
    <property type="evidence" value="ECO:0007669"/>
    <property type="project" value="InterPro"/>
</dbReference>
<dbReference type="InterPro" id="IPR007197">
    <property type="entry name" value="rSAM"/>
</dbReference>
<evidence type="ECO:0000313" key="6">
    <source>
        <dbReference type="EMBL" id="REG11269.1"/>
    </source>
</evidence>
<dbReference type="SMART" id="SM00729">
    <property type="entry name" value="Elp3"/>
    <property type="match status" value="1"/>
</dbReference>
<keyword evidence="3" id="KW-0408">Iron</keyword>
<dbReference type="GO" id="GO:0046872">
    <property type="term" value="F:metal ion binding"/>
    <property type="evidence" value="ECO:0007669"/>
    <property type="project" value="UniProtKB-KW"/>
</dbReference>
<gene>
    <name evidence="6" type="ORF">DFR64_1147</name>
</gene>
<dbReference type="InterPro" id="IPR013785">
    <property type="entry name" value="Aldolase_TIM"/>
</dbReference>
<comment type="caution">
    <text evidence="6">The sequence shown here is derived from an EMBL/GenBank/DDBJ whole genome shotgun (WGS) entry which is preliminary data.</text>
</comment>
<dbReference type="Proteomes" id="UP000256388">
    <property type="component" value="Unassembled WGS sequence"/>
</dbReference>
<dbReference type="PROSITE" id="PS51918">
    <property type="entry name" value="RADICAL_SAM"/>
    <property type="match status" value="1"/>
</dbReference>
<evidence type="ECO:0000256" key="1">
    <source>
        <dbReference type="ARBA" id="ARBA00022691"/>
    </source>
</evidence>
<sequence length="499" mass="57154">MAQNNKLFRMGVNYVGNHGQSIANNRIARRMILNQAFKTAENGYRNNLRTKKFPVGVCEDRYEMNKAIIYTAERILTGDHPINDTFIKKLADIMVNNIAMDGGYVSAQQAFVERHGQRPPGFIVVSPTKSCNLYCTGCYANSGKATEKLSWDVFDRILTEAKDIFGNLFIVVSGGEPFTYKDQGKTLLDMVEKHNDMFFMSYTNSTLIDDATAKRLAELGNFSPAISVEGWRDRTDERRGKGTYDKILAAMASLRKYGVPFGISLTATKYNCEEILSDEFMDYFFMDQGAAYGWIFHYMPIGRSYTLDLMPTIEQRLWMWQRSWELVREKHIFLPDFWNHGTLVDGCIASGRSNGGGYVYINWDGKVMPCVFVPYSPTNINTVYAEGKDLNDVYEEAFFKDIRKWQAGYRNKNGNGKHGNLLAPCFIRDHHDVMREIVAKNEPDPENPPAEEALLDKEYMQGMIDYGKSYQELSAKVWDEKYIKNYDYDKALAELDAKK</sequence>
<dbReference type="PANTHER" id="PTHR43524">
    <property type="entry name" value="RADICAL SAM SUPERFAMILY PROTEIN"/>
    <property type="match status" value="1"/>
</dbReference>
<accession>A0A347ZS85</accession>
<keyword evidence="1" id="KW-0949">S-adenosyl-L-methionine</keyword>
<evidence type="ECO:0000259" key="5">
    <source>
        <dbReference type="PROSITE" id="PS51918"/>
    </source>
</evidence>
<evidence type="ECO:0000256" key="2">
    <source>
        <dbReference type="ARBA" id="ARBA00022723"/>
    </source>
</evidence>
<dbReference type="CDD" id="cd01335">
    <property type="entry name" value="Radical_SAM"/>
    <property type="match status" value="1"/>
</dbReference>
<organism evidence="6 7">
    <name type="scientific">Pelolinea submarina</name>
    <dbReference type="NCBI Taxonomy" id="913107"/>
    <lineage>
        <taxon>Bacteria</taxon>
        <taxon>Bacillati</taxon>
        <taxon>Chloroflexota</taxon>
        <taxon>Anaerolineae</taxon>
        <taxon>Anaerolineales</taxon>
        <taxon>Anaerolineaceae</taxon>
        <taxon>Pelolinea</taxon>
    </lineage>
</organism>
<protein>
    <submittedName>
        <fullName evidence="6">MoaA/NifB/PqqE/SkfB family radical SAM enzyme</fullName>
    </submittedName>
</protein>
<dbReference type="AlphaFoldDB" id="A0A347ZS85"/>
<keyword evidence="7" id="KW-1185">Reference proteome</keyword>
<reference evidence="6 7" key="1">
    <citation type="submission" date="2018-08" db="EMBL/GenBank/DDBJ databases">
        <title>Genomic Encyclopedia of Type Strains, Phase IV (KMG-IV): sequencing the most valuable type-strain genomes for metagenomic binning, comparative biology and taxonomic classification.</title>
        <authorList>
            <person name="Goeker M."/>
        </authorList>
    </citation>
    <scope>NUCLEOTIDE SEQUENCE [LARGE SCALE GENOMIC DNA]</scope>
    <source>
        <strain evidence="6 7">DSM 23923</strain>
    </source>
</reference>
<dbReference type="Gene3D" id="3.20.20.70">
    <property type="entry name" value="Aldolase class I"/>
    <property type="match status" value="1"/>
</dbReference>
<dbReference type="RefSeq" id="WP_116224407.1">
    <property type="nucleotide sequence ID" value="NZ_AP018437.1"/>
</dbReference>
<evidence type="ECO:0000256" key="3">
    <source>
        <dbReference type="ARBA" id="ARBA00023004"/>
    </source>
</evidence>
<keyword evidence="2" id="KW-0479">Metal-binding</keyword>
<dbReference type="GO" id="GO:0051536">
    <property type="term" value="F:iron-sulfur cluster binding"/>
    <property type="evidence" value="ECO:0007669"/>
    <property type="project" value="UniProtKB-KW"/>
</dbReference>
<evidence type="ECO:0000313" key="7">
    <source>
        <dbReference type="Proteomes" id="UP000256388"/>
    </source>
</evidence>
<dbReference type="PANTHER" id="PTHR43524:SF1">
    <property type="entry name" value="RADICAL SAM SUPERFAMILY PROTEIN"/>
    <property type="match status" value="1"/>
</dbReference>
<evidence type="ECO:0000256" key="4">
    <source>
        <dbReference type="ARBA" id="ARBA00023014"/>
    </source>
</evidence>
<dbReference type="Pfam" id="PF04055">
    <property type="entry name" value="Radical_SAM"/>
    <property type="match status" value="1"/>
</dbReference>
<feature type="domain" description="Radical SAM core" evidence="5">
    <location>
        <begin position="115"/>
        <end position="335"/>
    </location>
</feature>
<dbReference type="SFLD" id="SFLDG01067">
    <property type="entry name" value="SPASM/twitch_domain_containing"/>
    <property type="match status" value="1"/>
</dbReference>
<dbReference type="SFLD" id="SFLDS00029">
    <property type="entry name" value="Radical_SAM"/>
    <property type="match status" value="1"/>
</dbReference>
<keyword evidence="4" id="KW-0411">Iron-sulfur</keyword>
<dbReference type="OrthoDB" id="9763993at2"/>
<name>A0A347ZS85_9CHLR</name>
<dbReference type="InterPro" id="IPR058240">
    <property type="entry name" value="rSAM_sf"/>
</dbReference>
<dbReference type="EMBL" id="QUMS01000001">
    <property type="protein sequence ID" value="REG11269.1"/>
    <property type="molecule type" value="Genomic_DNA"/>
</dbReference>